<feature type="transmembrane region" description="Helical" evidence="6">
    <location>
        <begin position="55"/>
        <end position="73"/>
    </location>
</feature>
<feature type="transmembrane region" description="Helical" evidence="6">
    <location>
        <begin position="168"/>
        <end position="191"/>
    </location>
</feature>
<keyword evidence="3 6" id="KW-0812">Transmembrane</keyword>
<evidence type="ECO:0000256" key="2">
    <source>
        <dbReference type="ARBA" id="ARBA00010125"/>
    </source>
</evidence>
<feature type="chain" id="PRO_5025525885" description="THH1/TOM1/TOM3 domain-containing protein" evidence="7">
    <location>
        <begin position="16"/>
        <end position="246"/>
    </location>
</feature>
<dbReference type="EMBL" id="GIBP01006606">
    <property type="protein sequence ID" value="NDV35575.1"/>
    <property type="molecule type" value="Transcribed_RNA"/>
</dbReference>
<evidence type="ECO:0000313" key="8">
    <source>
        <dbReference type="EMBL" id="NDV35575.1"/>
    </source>
</evidence>
<feature type="transmembrane region" description="Helical" evidence="6">
    <location>
        <begin position="94"/>
        <end position="113"/>
    </location>
</feature>
<accession>A0A6B2LF30</accession>
<dbReference type="Pfam" id="PF10160">
    <property type="entry name" value="Tmemb_40"/>
    <property type="match status" value="1"/>
</dbReference>
<dbReference type="AlphaFoldDB" id="A0A6B2LF30"/>
<dbReference type="GO" id="GO:0016020">
    <property type="term" value="C:membrane"/>
    <property type="evidence" value="ECO:0007669"/>
    <property type="project" value="UniProtKB-SubCell"/>
</dbReference>
<sequence>MFLMFMLFKLPSVFTQLRASESLIIPTYYTFNWIVLLTSILISSISTSPLSRNEYWHYVLVYFAPFAIFFWKFSVLVFMNHRRGGVSGRESRKISFLISLVLSSAITLIEVFMDRLFKIPLWYNRQPYEQIVSGFWFSVHGSTVIMVLTFIILGYTKFRILISKAKGFFRFLLFLLVTHLIYSIGQFFLILEFKIGYCFNSAGMILDLGFLSPVLYGCFLYSYFRDVNLPRPLLEMDHRGYLNTDT</sequence>
<evidence type="ECO:0000256" key="7">
    <source>
        <dbReference type="SAM" id="SignalP"/>
    </source>
</evidence>
<dbReference type="InterPro" id="IPR018781">
    <property type="entry name" value="TPRA1/CAND2/CAND8"/>
</dbReference>
<comment type="subcellular location">
    <subcellularLocation>
        <location evidence="1">Membrane</location>
        <topology evidence="1">Multi-pass membrane protein</topology>
    </subcellularLocation>
</comment>
<keyword evidence="4 6" id="KW-1133">Transmembrane helix</keyword>
<protein>
    <recommendedName>
        <fullName evidence="9">THH1/TOM1/TOM3 domain-containing protein</fullName>
    </recommendedName>
</protein>
<feature type="transmembrane region" description="Helical" evidence="6">
    <location>
        <begin position="21"/>
        <end position="43"/>
    </location>
</feature>
<keyword evidence="7" id="KW-0732">Signal</keyword>
<organism evidence="8">
    <name type="scientific">Arcella intermedia</name>
    <dbReference type="NCBI Taxonomy" id="1963864"/>
    <lineage>
        <taxon>Eukaryota</taxon>
        <taxon>Amoebozoa</taxon>
        <taxon>Tubulinea</taxon>
        <taxon>Elardia</taxon>
        <taxon>Arcellinida</taxon>
        <taxon>Sphaerothecina</taxon>
        <taxon>Arcellidae</taxon>
        <taxon>Arcella</taxon>
    </lineage>
</organism>
<evidence type="ECO:0000256" key="4">
    <source>
        <dbReference type="ARBA" id="ARBA00022989"/>
    </source>
</evidence>
<feature type="signal peptide" evidence="7">
    <location>
        <begin position="1"/>
        <end position="15"/>
    </location>
</feature>
<reference evidence="8" key="1">
    <citation type="journal article" date="2020" name="J. Eukaryot. Microbiol.">
        <title>De novo Sequencing, Assembly and Annotation of the Transcriptome for the Free-Living Testate Amoeba Arcella intermedia.</title>
        <authorList>
            <person name="Ribeiro G.M."/>
            <person name="Porfirio-Sousa A.L."/>
            <person name="Maurer-Alcala X.X."/>
            <person name="Katz L.A."/>
            <person name="Lahr D.J.G."/>
        </authorList>
    </citation>
    <scope>NUCLEOTIDE SEQUENCE</scope>
</reference>
<feature type="transmembrane region" description="Helical" evidence="6">
    <location>
        <begin position="133"/>
        <end position="156"/>
    </location>
</feature>
<evidence type="ECO:0000256" key="6">
    <source>
        <dbReference type="SAM" id="Phobius"/>
    </source>
</evidence>
<feature type="transmembrane region" description="Helical" evidence="6">
    <location>
        <begin position="203"/>
        <end position="224"/>
    </location>
</feature>
<comment type="similarity">
    <text evidence="2">Belongs to the UPF0359 family.</text>
</comment>
<evidence type="ECO:0000256" key="1">
    <source>
        <dbReference type="ARBA" id="ARBA00004141"/>
    </source>
</evidence>
<evidence type="ECO:0000256" key="5">
    <source>
        <dbReference type="ARBA" id="ARBA00023136"/>
    </source>
</evidence>
<name>A0A6B2LF30_9EUKA</name>
<evidence type="ECO:0000256" key="3">
    <source>
        <dbReference type="ARBA" id="ARBA00022692"/>
    </source>
</evidence>
<evidence type="ECO:0008006" key="9">
    <source>
        <dbReference type="Google" id="ProtNLM"/>
    </source>
</evidence>
<keyword evidence="5 6" id="KW-0472">Membrane</keyword>
<proteinExistence type="inferred from homology"/>